<feature type="domain" description="ABC transmembrane type-1" evidence="8">
    <location>
        <begin position="98"/>
        <end position="327"/>
    </location>
</feature>
<organism evidence="9 10">
    <name type="scientific">Candidatus Marsarchaeota G2 archaeon OSP_D</name>
    <dbReference type="NCBI Taxonomy" id="1978157"/>
    <lineage>
        <taxon>Archaea</taxon>
        <taxon>Candidatus Marsarchaeota</taxon>
        <taxon>Candidatus Marsarchaeota group 2</taxon>
    </lineage>
</organism>
<evidence type="ECO:0000256" key="4">
    <source>
        <dbReference type="ARBA" id="ARBA00022692"/>
    </source>
</evidence>
<evidence type="ECO:0000313" key="10">
    <source>
        <dbReference type="Proteomes" id="UP000240322"/>
    </source>
</evidence>
<evidence type="ECO:0000256" key="6">
    <source>
        <dbReference type="ARBA" id="ARBA00023136"/>
    </source>
</evidence>
<name>A0A2R6AF00_9ARCH</name>
<evidence type="ECO:0000256" key="5">
    <source>
        <dbReference type="ARBA" id="ARBA00022989"/>
    </source>
</evidence>
<dbReference type="CDD" id="cd06261">
    <property type="entry name" value="TM_PBP2"/>
    <property type="match status" value="1"/>
</dbReference>
<dbReference type="InterPro" id="IPR000515">
    <property type="entry name" value="MetI-like"/>
</dbReference>
<dbReference type="PANTHER" id="PTHR43163">
    <property type="entry name" value="DIPEPTIDE TRANSPORT SYSTEM PERMEASE PROTEIN DPPB-RELATED"/>
    <property type="match status" value="1"/>
</dbReference>
<dbReference type="AlphaFoldDB" id="A0A2R6AF00"/>
<sequence length="336" mass="37051">MPNLFIFVLKRIAASIPVLLLVTLISFIVSHAIVPNPVKAWVGFRSNPQIIEEYTLRYHLNDPLWEQYFYYVYDLATGNWGISPTTGRPVLQEIATYFPATLQLVISSVILSFVVGVPLGAIAAIKKGKTDYSIRMFYLIGISSPPFLVALILQLILSYYFNLLPSIGEISPTISPPKTITGMIVLDSLLTRDWPAFWSSIHHLILPTISLTILIFGLFGRLMRSSMLEVLGKDYIRAARAKGLSKAYVNIRHAMRTALIPPVTVLAVAVGQLLGGVVVIEYVFGIPGMGTYTVEAITTSNFPDIIGVTTIFALGVILSNLVADILYAILDPRIRI</sequence>
<dbReference type="PANTHER" id="PTHR43163:SF6">
    <property type="entry name" value="DIPEPTIDE TRANSPORT SYSTEM PERMEASE PROTEIN DPPB-RELATED"/>
    <property type="match status" value="1"/>
</dbReference>
<dbReference type="InterPro" id="IPR045621">
    <property type="entry name" value="BPD_transp_1_N"/>
</dbReference>
<dbReference type="SUPFAM" id="SSF161098">
    <property type="entry name" value="MetI-like"/>
    <property type="match status" value="1"/>
</dbReference>
<dbReference type="Gene3D" id="1.10.3720.10">
    <property type="entry name" value="MetI-like"/>
    <property type="match status" value="1"/>
</dbReference>
<keyword evidence="4 7" id="KW-0812">Transmembrane</keyword>
<dbReference type="PROSITE" id="PS50928">
    <property type="entry name" value="ABC_TM1"/>
    <property type="match status" value="1"/>
</dbReference>
<dbReference type="GO" id="GO:0055085">
    <property type="term" value="P:transmembrane transport"/>
    <property type="evidence" value="ECO:0007669"/>
    <property type="project" value="InterPro"/>
</dbReference>
<reference evidence="9 10" key="1">
    <citation type="submission" date="2017-04" db="EMBL/GenBank/DDBJ databases">
        <title>Novel microbial lineages endemic to geothermal iron-oxide mats fill important gaps in the evolutionary history of Archaea.</title>
        <authorList>
            <person name="Jay Z.J."/>
            <person name="Beam J.P."/>
            <person name="Dlakic M."/>
            <person name="Rusch D.B."/>
            <person name="Kozubal M.A."/>
            <person name="Inskeep W.P."/>
        </authorList>
    </citation>
    <scope>NUCLEOTIDE SEQUENCE [LARGE SCALE GENOMIC DNA]</scope>
    <source>
        <strain evidence="9">OSP_D</strain>
    </source>
</reference>
<dbReference type="GO" id="GO:0005886">
    <property type="term" value="C:plasma membrane"/>
    <property type="evidence" value="ECO:0007669"/>
    <property type="project" value="UniProtKB-SubCell"/>
</dbReference>
<comment type="caution">
    <text evidence="9">The sequence shown here is derived from an EMBL/GenBank/DDBJ whole genome shotgun (WGS) entry which is preliminary data.</text>
</comment>
<evidence type="ECO:0000313" key="9">
    <source>
        <dbReference type="EMBL" id="PSN84908.1"/>
    </source>
</evidence>
<keyword evidence="3" id="KW-1003">Cell membrane</keyword>
<comment type="subcellular location">
    <subcellularLocation>
        <location evidence="1 7">Cell membrane</location>
        <topology evidence="1 7">Multi-pass membrane protein</topology>
    </subcellularLocation>
</comment>
<feature type="transmembrane region" description="Helical" evidence="7">
    <location>
        <begin position="12"/>
        <end position="34"/>
    </location>
</feature>
<dbReference type="EMBL" id="NEXE01000265">
    <property type="protein sequence ID" value="PSN84908.1"/>
    <property type="molecule type" value="Genomic_DNA"/>
</dbReference>
<evidence type="ECO:0000256" key="1">
    <source>
        <dbReference type="ARBA" id="ARBA00004651"/>
    </source>
</evidence>
<comment type="similarity">
    <text evidence="7">Belongs to the binding-protein-dependent transport system permease family.</text>
</comment>
<evidence type="ECO:0000259" key="8">
    <source>
        <dbReference type="PROSITE" id="PS50928"/>
    </source>
</evidence>
<evidence type="ECO:0000256" key="7">
    <source>
        <dbReference type="RuleBase" id="RU363032"/>
    </source>
</evidence>
<proteinExistence type="inferred from homology"/>
<feature type="transmembrane region" description="Helical" evidence="7">
    <location>
        <begin position="259"/>
        <end position="285"/>
    </location>
</feature>
<dbReference type="Pfam" id="PF00528">
    <property type="entry name" value="BPD_transp_1"/>
    <property type="match status" value="1"/>
</dbReference>
<feature type="transmembrane region" description="Helical" evidence="7">
    <location>
        <begin position="104"/>
        <end position="125"/>
    </location>
</feature>
<dbReference type="Pfam" id="PF19300">
    <property type="entry name" value="BPD_transp_1_N"/>
    <property type="match status" value="1"/>
</dbReference>
<accession>A0A2R6AF00</accession>
<feature type="transmembrane region" description="Helical" evidence="7">
    <location>
        <begin position="196"/>
        <end position="219"/>
    </location>
</feature>
<feature type="transmembrane region" description="Helical" evidence="7">
    <location>
        <begin position="137"/>
        <end position="161"/>
    </location>
</feature>
<dbReference type="InterPro" id="IPR035906">
    <property type="entry name" value="MetI-like_sf"/>
</dbReference>
<keyword evidence="6 7" id="KW-0472">Membrane</keyword>
<protein>
    <recommendedName>
        <fullName evidence="8">ABC transmembrane type-1 domain-containing protein</fullName>
    </recommendedName>
</protein>
<gene>
    <name evidence="9" type="ORF">B9Q03_12745</name>
</gene>
<dbReference type="Proteomes" id="UP000240322">
    <property type="component" value="Unassembled WGS sequence"/>
</dbReference>
<evidence type="ECO:0000256" key="2">
    <source>
        <dbReference type="ARBA" id="ARBA00022448"/>
    </source>
</evidence>
<feature type="transmembrane region" description="Helical" evidence="7">
    <location>
        <begin position="305"/>
        <end position="330"/>
    </location>
</feature>
<keyword evidence="5 7" id="KW-1133">Transmembrane helix</keyword>
<evidence type="ECO:0000256" key="3">
    <source>
        <dbReference type="ARBA" id="ARBA00022475"/>
    </source>
</evidence>
<keyword evidence="2 7" id="KW-0813">Transport</keyword>